<dbReference type="PANTHER" id="PTHR35271:SF1">
    <property type="entry name" value="ABC TRANSPORTER, SUBSTRATE-BINDING LIPOPROTEIN"/>
    <property type="match status" value="1"/>
</dbReference>
<dbReference type="Proteomes" id="UP000275663">
    <property type="component" value="Chromosome"/>
</dbReference>
<reference evidence="2 3" key="1">
    <citation type="journal article" date="2011" name="Int. J. Syst. Evol. Microbiol.">
        <title>Description of Undibacterium oligocarboniphilum sp. nov., isolated from purified water, and Undibacterium pigrum strain CCUG 49012 as the type strain of Undibacterium parvum sp. nov., and emended descriptions of the genus Undibacterium and the species Undibacterium pigrum.</title>
        <authorList>
            <person name="Eder W."/>
            <person name="Wanner G."/>
            <person name="Ludwig W."/>
            <person name="Busse H.J."/>
            <person name="Ziemke-Kageler F."/>
            <person name="Lang E."/>
        </authorList>
    </citation>
    <scope>NUCLEOTIDE SEQUENCE [LARGE SCALE GENOMIC DNA]</scope>
    <source>
        <strain evidence="2 3">DSM 23061</strain>
    </source>
</reference>
<name>A0A3S9HNG6_9BURK</name>
<dbReference type="EMBL" id="CP034464">
    <property type="protein sequence ID" value="AZP13660.1"/>
    <property type="molecule type" value="Genomic_DNA"/>
</dbReference>
<proteinExistence type="predicted"/>
<evidence type="ECO:0000256" key="1">
    <source>
        <dbReference type="SAM" id="SignalP"/>
    </source>
</evidence>
<evidence type="ECO:0000313" key="2">
    <source>
        <dbReference type="EMBL" id="AZP13660.1"/>
    </source>
</evidence>
<protein>
    <recommendedName>
        <fullName evidence="4">ABC transporter substrate-binding protein</fullName>
    </recommendedName>
</protein>
<organism evidence="2 3">
    <name type="scientific">Undibacterium parvum</name>
    <dbReference type="NCBI Taxonomy" id="401471"/>
    <lineage>
        <taxon>Bacteria</taxon>
        <taxon>Pseudomonadati</taxon>
        <taxon>Pseudomonadota</taxon>
        <taxon>Betaproteobacteria</taxon>
        <taxon>Burkholderiales</taxon>
        <taxon>Oxalobacteraceae</taxon>
        <taxon>Undibacterium</taxon>
    </lineage>
</organism>
<dbReference type="PANTHER" id="PTHR35271">
    <property type="entry name" value="ABC TRANSPORTER, SUBSTRATE-BINDING LIPOPROTEIN-RELATED"/>
    <property type="match status" value="1"/>
</dbReference>
<keyword evidence="1" id="KW-0732">Signal</keyword>
<feature type="signal peptide" evidence="1">
    <location>
        <begin position="1"/>
        <end position="21"/>
    </location>
</feature>
<feature type="chain" id="PRO_5019079074" description="ABC transporter substrate-binding protein" evidence="1">
    <location>
        <begin position="22"/>
        <end position="356"/>
    </location>
</feature>
<dbReference type="SUPFAM" id="SSF53822">
    <property type="entry name" value="Periplasmic binding protein-like I"/>
    <property type="match status" value="1"/>
</dbReference>
<dbReference type="PROSITE" id="PS51257">
    <property type="entry name" value="PROKAR_LIPOPROTEIN"/>
    <property type="match status" value="1"/>
</dbReference>
<dbReference type="RefSeq" id="WP_126129029.1">
    <property type="nucleotide sequence ID" value="NZ_CP034464.1"/>
</dbReference>
<dbReference type="Pfam" id="PF04392">
    <property type="entry name" value="ABC_sub_bind"/>
    <property type="match status" value="1"/>
</dbReference>
<dbReference type="InterPro" id="IPR007487">
    <property type="entry name" value="ABC_transpt-TYRBP-like"/>
</dbReference>
<sequence length="356" mass="38795">MKKIVTALAYLGLTACLPAQAMELLPSASMDVVQTYKIEILQVTDIEPYQQSLDGFLTTLKDNGLVVGENLQINRVKLDFNIENGGFWDKFGVLLRLRQEAERITMAKPDLVLTIGSTATKYTRSILSDAHIPVVFTAVANPMDAGCPSLQDAGVGVTGATLYMDMAESMRVVHQLFPDVKKIGMVHSDDVNGVAHVENARANAQNLGIQVSSKLVDKADSIIPSVKELLDHGKGAQMYAVPLDTYYGLRKYEPTLDLSDFGAEYNLPIVSFAMVRVPGAVLYIGADFGVVGNLSGVQAIKILKAHKKPDVLSILKQQKPIVLIDPERVAALHVSLPDTVLEKKSLRQDGLWLLNN</sequence>
<gene>
    <name evidence="2" type="ORF">EJN92_17725</name>
</gene>
<dbReference type="InterPro" id="IPR028082">
    <property type="entry name" value="Peripla_BP_I"/>
</dbReference>
<dbReference type="AlphaFoldDB" id="A0A3S9HNG6"/>
<evidence type="ECO:0008006" key="4">
    <source>
        <dbReference type="Google" id="ProtNLM"/>
    </source>
</evidence>
<dbReference type="Gene3D" id="3.40.50.2300">
    <property type="match status" value="2"/>
</dbReference>
<accession>A0A3S9HNG6</accession>
<dbReference type="OrthoDB" id="9776955at2"/>
<evidence type="ECO:0000313" key="3">
    <source>
        <dbReference type="Proteomes" id="UP000275663"/>
    </source>
</evidence>
<keyword evidence="3" id="KW-1185">Reference proteome</keyword>
<dbReference type="KEGG" id="upv:EJN92_17725"/>